<dbReference type="Proteomes" id="UP000008204">
    <property type="component" value="Chromosome"/>
</dbReference>
<name>B7K3W1_RIPO1</name>
<reference evidence="3" key="1">
    <citation type="journal article" date="2011" name="MBio">
        <title>Novel metabolic attributes of the genus Cyanothece, comprising a group of unicellular nitrogen-fixing Cyanobacteria.</title>
        <authorList>
            <person name="Bandyopadhyay A."/>
            <person name="Elvitigala T."/>
            <person name="Welsh E."/>
            <person name="Stockel J."/>
            <person name="Liberton M."/>
            <person name="Min H."/>
            <person name="Sherman L.A."/>
            <person name="Pakrasi H.B."/>
        </authorList>
    </citation>
    <scope>NUCLEOTIDE SEQUENCE [LARGE SCALE GENOMIC DNA]</scope>
    <source>
        <strain evidence="3">PCC 8801</strain>
    </source>
</reference>
<accession>B7K3W1</accession>
<dbReference type="EMBL" id="CP001287">
    <property type="protein sequence ID" value="ACK66501.1"/>
    <property type="molecule type" value="Genomic_DNA"/>
</dbReference>
<sequence length="307" mass="30808">MKKTIKRLSLSLGVILIGTLPFTLEYAEALILSGGFGLSGIGNLSPFTGFSGFFTGSFSDPSLNQTSGSLTEVVPPSSSSPADAFSISDITFTLSNTGARFYEASPIEINFGQQTIGGITDNLVFYVDEGVYLRTGGKVSASVSSFNPLSAYTTFGGNLTEFEGAIQINDTTTGDGTFALSFTALPSPSVTPPNNTPPGNQGAGPGNTPPGNQGAGPGNTPPGNQGAGPGNTPPGNQGAGPGNTPPGNQGAGPGNTPPTSVVTPPVIVVPPNNNTTTIPEPTSLLGLLTVAGLGIGSAISKRSSRFK</sequence>
<keyword evidence="3" id="KW-1185">Reference proteome</keyword>
<feature type="region of interest" description="Disordered" evidence="1">
    <location>
        <begin position="179"/>
        <end position="274"/>
    </location>
</feature>
<dbReference type="STRING" id="41431.PCC8801_2492"/>
<organism evidence="2 3">
    <name type="scientific">Rippkaea orientalis (strain PCC 8801 / RF-1)</name>
    <name type="common">Cyanothece sp. (strain PCC 8801)</name>
    <dbReference type="NCBI Taxonomy" id="41431"/>
    <lineage>
        <taxon>Bacteria</taxon>
        <taxon>Bacillati</taxon>
        <taxon>Cyanobacteriota</taxon>
        <taxon>Cyanophyceae</taxon>
        <taxon>Oscillatoriophycideae</taxon>
        <taxon>Chroococcales</taxon>
        <taxon>Aphanothecaceae</taxon>
        <taxon>Rippkaea</taxon>
        <taxon>Rippkaea orientalis</taxon>
    </lineage>
</organism>
<dbReference type="HOGENOM" id="CLU_905264_0_0_3"/>
<dbReference type="eggNOG" id="COG0744">
    <property type="taxonomic scope" value="Bacteria"/>
</dbReference>
<evidence type="ECO:0000313" key="2">
    <source>
        <dbReference type="EMBL" id="ACK66501.1"/>
    </source>
</evidence>
<evidence type="ECO:0008006" key="4">
    <source>
        <dbReference type="Google" id="ProtNLM"/>
    </source>
</evidence>
<dbReference type="RefSeq" id="WP_012595768.1">
    <property type="nucleotide sequence ID" value="NC_011726.1"/>
</dbReference>
<dbReference type="KEGG" id="cyp:PCC8801_2492"/>
<evidence type="ECO:0000313" key="3">
    <source>
        <dbReference type="Proteomes" id="UP000008204"/>
    </source>
</evidence>
<proteinExistence type="predicted"/>
<gene>
    <name evidence="2" type="ordered locus">PCC8801_2492</name>
</gene>
<evidence type="ECO:0000256" key="1">
    <source>
        <dbReference type="SAM" id="MobiDB-lite"/>
    </source>
</evidence>
<dbReference type="InterPro" id="IPR013424">
    <property type="entry name" value="Ice-binding_C"/>
</dbReference>
<protein>
    <recommendedName>
        <fullName evidence="4">PEP-CTERM protein-sorting domain-containing protein</fullName>
    </recommendedName>
</protein>
<dbReference type="NCBIfam" id="TIGR02595">
    <property type="entry name" value="PEP_CTERM"/>
    <property type="match status" value="1"/>
</dbReference>
<dbReference type="AlphaFoldDB" id="B7K3W1"/>
<feature type="compositionally biased region" description="Low complexity" evidence="1">
    <location>
        <begin position="257"/>
        <end position="274"/>
    </location>
</feature>